<keyword evidence="2" id="KW-1185">Reference proteome</keyword>
<evidence type="ECO:0000313" key="2">
    <source>
        <dbReference type="Proteomes" id="UP001374584"/>
    </source>
</evidence>
<evidence type="ECO:0000313" key="1">
    <source>
        <dbReference type="EMBL" id="KAK7379006.1"/>
    </source>
</evidence>
<comment type="caution">
    <text evidence="1">The sequence shown here is derived from an EMBL/GenBank/DDBJ whole genome shotgun (WGS) entry which is preliminary data.</text>
</comment>
<sequence length="78" mass="9368">MGYMRIRVSNIILQAWCYRFGKEFIFFETGYEQRLTKGESVQKRKFIGLTQPTLESPICHWDANENNKWLIQYCPETN</sequence>
<dbReference type="EMBL" id="JAYMYR010000002">
    <property type="protein sequence ID" value="KAK7379006.1"/>
    <property type="molecule type" value="Genomic_DNA"/>
</dbReference>
<reference evidence="1 2" key="1">
    <citation type="submission" date="2024-01" db="EMBL/GenBank/DDBJ databases">
        <title>The genomes of 5 underutilized Papilionoideae crops provide insights into root nodulation and disease resistanc.</title>
        <authorList>
            <person name="Jiang F."/>
        </authorList>
    </citation>
    <scope>NUCLEOTIDE SEQUENCE [LARGE SCALE GENOMIC DNA]</scope>
    <source>
        <strain evidence="1">JINMINGXINNONG_FW02</strain>
        <tissue evidence="1">Leaves</tissue>
    </source>
</reference>
<protein>
    <submittedName>
        <fullName evidence="1">Uncharacterized protein</fullName>
    </submittedName>
</protein>
<proteinExistence type="predicted"/>
<organism evidence="1 2">
    <name type="scientific">Phaseolus coccineus</name>
    <name type="common">Scarlet runner bean</name>
    <name type="synonym">Phaseolus multiflorus</name>
    <dbReference type="NCBI Taxonomy" id="3886"/>
    <lineage>
        <taxon>Eukaryota</taxon>
        <taxon>Viridiplantae</taxon>
        <taxon>Streptophyta</taxon>
        <taxon>Embryophyta</taxon>
        <taxon>Tracheophyta</taxon>
        <taxon>Spermatophyta</taxon>
        <taxon>Magnoliopsida</taxon>
        <taxon>eudicotyledons</taxon>
        <taxon>Gunneridae</taxon>
        <taxon>Pentapetalae</taxon>
        <taxon>rosids</taxon>
        <taxon>fabids</taxon>
        <taxon>Fabales</taxon>
        <taxon>Fabaceae</taxon>
        <taxon>Papilionoideae</taxon>
        <taxon>50 kb inversion clade</taxon>
        <taxon>NPAAA clade</taxon>
        <taxon>indigoferoid/millettioid clade</taxon>
        <taxon>Phaseoleae</taxon>
        <taxon>Phaseolus</taxon>
    </lineage>
</organism>
<dbReference type="AlphaFoldDB" id="A0AAN9NTN4"/>
<accession>A0AAN9NTN4</accession>
<dbReference type="Proteomes" id="UP001374584">
    <property type="component" value="Unassembled WGS sequence"/>
</dbReference>
<name>A0AAN9NTN4_PHACN</name>
<gene>
    <name evidence="1" type="ORF">VNO80_04457</name>
</gene>